<dbReference type="Proteomes" id="UP000001485">
    <property type="component" value="Chromosome"/>
</dbReference>
<reference evidence="2 3" key="2">
    <citation type="journal article" date="2012" name="J. Bacteriol.">
        <title>Genome Sequence of Edwardsiella ictaluri 93-146, a Strain Associated with a Natural Channel Catfish Outbreak of Enteric Septicemia of Catfish.</title>
        <authorList>
            <person name="Williams M.L."/>
            <person name="Gillaspy A.F."/>
            <person name="Dyer D.W."/>
            <person name="Thune R.L."/>
            <person name="Waldbieser G.C."/>
            <person name="Schuster S.C."/>
            <person name="Gipson J."/>
            <person name="Zaitshik J."/>
            <person name="Landry C."/>
            <person name="Banes M.M."/>
            <person name="Lawrence M.L."/>
        </authorList>
    </citation>
    <scope>NUCLEOTIDE SEQUENCE [LARGE SCALE GENOMIC DNA]</scope>
    <source>
        <strain evidence="2 3">93-146</strain>
    </source>
</reference>
<feature type="transmembrane region" description="Helical" evidence="1">
    <location>
        <begin position="18"/>
        <end position="42"/>
    </location>
</feature>
<dbReference type="KEGG" id="eic:NT01EI_1126"/>
<dbReference type="EMBL" id="CP001600">
    <property type="protein sequence ID" value="ACR68337.1"/>
    <property type="molecule type" value="Genomic_DNA"/>
</dbReference>
<keyword evidence="1" id="KW-1133">Transmembrane helix</keyword>
<name>C5BD19_EDWI9</name>
<organism evidence="2 3">
    <name type="scientific">Edwardsiella ictaluri (strain 93-146)</name>
    <dbReference type="NCBI Taxonomy" id="634503"/>
    <lineage>
        <taxon>Bacteria</taxon>
        <taxon>Pseudomonadati</taxon>
        <taxon>Pseudomonadota</taxon>
        <taxon>Gammaproteobacteria</taxon>
        <taxon>Enterobacterales</taxon>
        <taxon>Hafniaceae</taxon>
        <taxon>Edwardsiella</taxon>
    </lineage>
</organism>
<accession>C5BD19</accession>
<reference evidence="3" key="1">
    <citation type="submission" date="2009-03" db="EMBL/GenBank/DDBJ databases">
        <title>Complete genome sequence of Edwardsiella ictaluri 93-146.</title>
        <authorList>
            <person name="Williams M.L."/>
            <person name="Gillaspy A.F."/>
            <person name="Dyer D.W."/>
            <person name="Thune R.L."/>
            <person name="Waldbieser G.C."/>
            <person name="Schuster S.C."/>
            <person name="Gipson J."/>
            <person name="Zaitshik J."/>
            <person name="Landry C."/>
            <person name="Lawrence M.L."/>
        </authorList>
    </citation>
    <scope>NUCLEOTIDE SEQUENCE [LARGE SCALE GENOMIC DNA]</scope>
    <source>
        <strain evidence="3">93-146</strain>
    </source>
</reference>
<evidence type="ECO:0000313" key="3">
    <source>
        <dbReference type="Proteomes" id="UP000001485"/>
    </source>
</evidence>
<dbReference type="HOGENOM" id="CLU_3042908_0_0_6"/>
<keyword evidence="1" id="KW-0472">Membrane</keyword>
<proteinExistence type="predicted"/>
<dbReference type="AlphaFoldDB" id="C5BD19"/>
<evidence type="ECO:0000313" key="2">
    <source>
        <dbReference type="EMBL" id="ACR68337.1"/>
    </source>
</evidence>
<protein>
    <submittedName>
        <fullName evidence="2">Uncharacterized protein</fullName>
    </submittedName>
</protein>
<gene>
    <name evidence="2" type="ordered locus">NT01EI_1126</name>
</gene>
<evidence type="ECO:0000256" key="1">
    <source>
        <dbReference type="SAM" id="Phobius"/>
    </source>
</evidence>
<keyword evidence="1" id="KW-0812">Transmembrane</keyword>
<sequence length="54" mass="6444">MYLINIHQMELSLKLINYLFFITFIGFTVSHGTIILCASFYINKNKYPYYNISK</sequence>